<dbReference type="GO" id="GO:0016787">
    <property type="term" value="F:hydrolase activity"/>
    <property type="evidence" value="ECO:0007669"/>
    <property type="project" value="UniProtKB-KW"/>
</dbReference>
<evidence type="ECO:0000313" key="3">
    <source>
        <dbReference type="Proteomes" id="UP000199328"/>
    </source>
</evidence>
<gene>
    <name evidence="2" type="ORF">SAMN05216257_1036</name>
</gene>
<dbReference type="RefSeq" id="WP_346222441.1">
    <property type="nucleotide sequence ID" value="NZ_PVND01000001.1"/>
</dbReference>
<keyword evidence="2" id="KW-0378">Hydrolase</keyword>
<dbReference type="Pfam" id="PF00795">
    <property type="entry name" value="CN_hydrolase"/>
    <property type="match status" value="1"/>
</dbReference>
<dbReference type="PROSITE" id="PS50263">
    <property type="entry name" value="CN_HYDROLASE"/>
    <property type="match status" value="1"/>
</dbReference>
<dbReference type="CDD" id="cd07574">
    <property type="entry name" value="nitrilase_Rim1_like"/>
    <property type="match status" value="1"/>
</dbReference>
<proteinExistence type="predicted"/>
<feature type="domain" description="CN hydrolase" evidence="1">
    <location>
        <begin position="10"/>
        <end position="266"/>
    </location>
</feature>
<sequence length="309" mass="33696">MKRELKRGWVTVAAAAYPLDRLEDWAAYEAKLARWVEEAVEHGADLLVFPEYAAMELAALGDNPGDMEAAARTVSALMPRANALHAELASRFGVHILRGSAPCFVGSRPVNRARLFLPDGRSAAQDKQIMTRFEREEWRIRPGGPLRLFDTVLGRIGVLICYDAEFPLLARALVEAGAEIVLVPSYTEAVTGFMRVRIAARARALEGQCVVVQAPAIGRSEWCGATDGARGAAAIFGPPDGDFPVDGVLAEGELDRAGWVMAEVDRAAIAEVRREGRVLNVAHWPEQHARLKGVENAQFTDSELEKADD</sequence>
<protein>
    <submittedName>
        <fullName evidence="2">Predicted amidohydrolase</fullName>
    </submittedName>
</protein>
<dbReference type="EMBL" id="FNFV01000003">
    <property type="protein sequence ID" value="SDK47631.1"/>
    <property type="molecule type" value="Genomic_DNA"/>
</dbReference>
<keyword evidence="3" id="KW-1185">Reference proteome</keyword>
<reference evidence="3" key="1">
    <citation type="submission" date="2016-10" db="EMBL/GenBank/DDBJ databases">
        <authorList>
            <person name="Varghese N."/>
            <person name="Submissions S."/>
        </authorList>
    </citation>
    <scope>NUCLEOTIDE SEQUENCE [LARGE SCALE GENOMIC DNA]</scope>
    <source>
        <strain evidence="3">CGMCC 1.10789</strain>
    </source>
</reference>
<dbReference type="Proteomes" id="UP000199328">
    <property type="component" value="Unassembled WGS sequence"/>
</dbReference>
<dbReference type="PANTHER" id="PTHR23088:SF50">
    <property type="entry name" value="HYDROLASE YHCX"/>
    <property type="match status" value="1"/>
</dbReference>
<evidence type="ECO:0000313" key="2">
    <source>
        <dbReference type="EMBL" id="SDK47631.1"/>
    </source>
</evidence>
<dbReference type="Gene3D" id="3.60.110.10">
    <property type="entry name" value="Carbon-nitrogen hydrolase"/>
    <property type="match status" value="1"/>
</dbReference>
<dbReference type="SUPFAM" id="SSF56317">
    <property type="entry name" value="Carbon-nitrogen hydrolase"/>
    <property type="match status" value="1"/>
</dbReference>
<accession>A0A1G9C7K7</accession>
<dbReference type="InterPro" id="IPR003010">
    <property type="entry name" value="C-N_Hydrolase"/>
</dbReference>
<dbReference type="PANTHER" id="PTHR23088">
    <property type="entry name" value="NITRILASE-RELATED"/>
    <property type="match status" value="1"/>
</dbReference>
<organism evidence="2 3">
    <name type="scientific">Meinhardsimonia xiamenensis</name>
    <dbReference type="NCBI Taxonomy" id="990712"/>
    <lineage>
        <taxon>Bacteria</taxon>
        <taxon>Pseudomonadati</taxon>
        <taxon>Pseudomonadota</taxon>
        <taxon>Alphaproteobacteria</taxon>
        <taxon>Rhodobacterales</taxon>
        <taxon>Paracoccaceae</taxon>
        <taxon>Meinhardsimonia</taxon>
    </lineage>
</organism>
<dbReference type="AlphaFoldDB" id="A0A1G9C7K7"/>
<evidence type="ECO:0000259" key="1">
    <source>
        <dbReference type="PROSITE" id="PS50263"/>
    </source>
</evidence>
<dbReference type="STRING" id="990712.SAMN05216257_1036"/>
<name>A0A1G9C7K7_9RHOB</name>
<dbReference type="InterPro" id="IPR036526">
    <property type="entry name" value="C-N_Hydrolase_sf"/>
</dbReference>